<feature type="binding site" evidence="7">
    <location>
        <position position="325"/>
    </location>
    <ligand>
        <name>N-formimidoyl-L-glutamate</name>
        <dbReference type="ChEBI" id="CHEBI:58928"/>
    </ligand>
</feature>
<feature type="binding site" evidence="7">
    <location>
        <position position="321"/>
    </location>
    <ligand>
        <name>Fe(3+)</name>
        <dbReference type="ChEBI" id="CHEBI:29034"/>
    </ligand>
</feature>
<dbReference type="GO" id="GO:0019557">
    <property type="term" value="P:L-histidine catabolic process to glutamate and formate"/>
    <property type="evidence" value="ECO:0007669"/>
    <property type="project" value="UniProtKB-UniPathway"/>
</dbReference>
<feature type="binding site" evidence="7">
    <location>
        <position position="78"/>
    </location>
    <ligand>
        <name>Zn(2+)</name>
        <dbReference type="ChEBI" id="CHEBI:29105"/>
    </ligand>
</feature>
<dbReference type="KEGG" id="fer:FNB15_11180"/>
<feature type="binding site" evidence="7">
    <location>
        <position position="148"/>
    </location>
    <ligand>
        <name>N-formimidoyl-L-glutamate</name>
        <dbReference type="ChEBI" id="CHEBI:58928"/>
    </ligand>
</feature>
<dbReference type="NCBIfam" id="TIGR01224">
    <property type="entry name" value="hutI"/>
    <property type="match status" value="1"/>
</dbReference>
<dbReference type="Gene3D" id="3.20.20.140">
    <property type="entry name" value="Metal-dependent hydrolases"/>
    <property type="match status" value="1"/>
</dbReference>
<dbReference type="InterPro" id="IPR005920">
    <property type="entry name" value="HutI"/>
</dbReference>
<dbReference type="AlphaFoldDB" id="A0A516H213"/>
<evidence type="ECO:0000313" key="10">
    <source>
        <dbReference type="Proteomes" id="UP000317496"/>
    </source>
</evidence>
<dbReference type="HAMAP" id="MF_00372">
    <property type="entry name" value="HutI"/>
    <property type="match status" value="1"/>
</dbReference>
<dbReference type="Pfam" id="PF01979">
    <property type="entry name" value="Amidohydro_1"/>
    <property type="match status" value="1"/>
</dbReference>
<dbReference type="SUPFAM" id="SSF51338">
    <property type="entry name" value="Composite domain of metallo-dependent hydrolases"/>
    <property type="match status" value="1"/>
</dbReference>
<comment type="subcellular location">
    <subcellularLocation>
        <location evidence="7">Cytoplasm</location>
    </subcellularLocation>
</comment>
<protein>
    <recommendedName>
        <fullName evidence="1 7">Imidazolonepropionase</fullName>
        <ecNumber evidence="1 7">3.5.2.7</ecNumber>
    </recommendedName>
    <alternativeName>
        <fullName evidence="7">Imidazolone-5-propionate hydrolase</fullName>
    </alternativeName>
</protein>
<dbReference type="SUPFAM" id="SSF51556">
    <property type="entry name" value="Metallo-dependent hydrolases"/>
    <property type="match status" value="1"/>
</dbReference>
<feature type="binding site" evidence="7">
    <location>
        <position position="326"/>
    </location>
    <ligand>
        <name>4-imidazolone-5-propanoate</name>
        <dbReference type="ChEBI" id="CHEBI:77893"/>
    </ligand>
</feature>
<feature type="binding site" evidence="7">
    <location>
        <position position="321"/>
    </location>
    <ligand>
        <name>Zn(2+)</name>
        <dbReference type="ChEBI" id="CHEBI:29105"/>
    </ligand>
</feature>
<evidence type="ECO:0000256" key="5">
    <source>
        <dbReference type="ARBA" id="ARBA00022833"/>
    </source>
</evidence>
<dbReference type="OrthoDB" id="9776455at2"/>
<comment type="function">
    <text evidence="7">Catalyzes the hydrolytic cleavage of the carbon-nitrogen bond in imidazolone-5-propanoate to yield N-formimidoyl-L-glutamate. It is the third step in the universal histidine degradation pathway.</text>
</comment>
<dbReference type="InterPro" id="IPR011059">
    <property type="entry name" value="Metal-dep_hydrolase_composite"/>
</dbReference>
<feature type="binding site" evidence="7">
    <location>
        <position position="246"/>
    </location>
    <ligand>
        <name>Zn(2+)</name>
        <dbReference type="ChEBI" id="CHEBI:29105"/>
    </ligand>
</feature>
<dbReference type="Gene3D" id="2.30.40.10">
    <property type="entry name" value="Urease, subunit C, domain 1"/>
    <property type="match status" value="1"/>
</dbReference>
<keyword evidence="3 7" id="KW-0378">Hydrolase</keyword>
<keyword evidence="7" id="KW-0963">Cytoplasm</keyword>
<dbReference type="FunFam" id="3.20.20.140:FF:000007">
    <property type="entry name" value="Imidazolonepropionase"/>
    <property type="match status" value="1"/>
</dbReference>
<evidence type="ECO:0000256" key="3">
    <source>
        <dbReference type="ARBA" id="ARBA00022801"/>
    </source>
</evidence>
<dbReference type="PANTHER" id="PTHR42752">
    <property type="entry name" value="IMIDAZOLONEPROPIONASE"/>
    <property type="match status" value="1"/>
</dbReference>
<keyword evidence="5 7" id="KW-0862">Zinc</keyword>
<evidence type="ECO:0000256" key="2">
    <source>
        <dbReference type="ARBA" id="ARBA00022723"/>
    </source>
</evidence>
<feature type="binding site" evidence="7">
    <location>
        <position position="78"/>
    </location>
    <ligand>
        <name>Fe(3+)</name>
        <dbReference type="ChEBI" id="CHEBI:29034"/>
    </ligand>
</feature>
<organism evidence="9 10">
    <name type="scientific">Ferrovibrio terrae</name>
    <dbReference type="NCBI Taxonomy" id="2594003"/>
    <lineage>
        <taxon>Bacteria</taxon>
        <taxon>Pseudomonadati</taxon>
        <taxon>Pseudomonadota</taxon>
        <taxon>Alphaproteobacteria</taxon>
        <taxon>Rhodospirillales</taxon>
        <taxon>Rhodospirillaceae</taxon>
        <taxon>Ferrovibrio</taxon>
    </lineage>
</organism>
<feature type="binding site" evidence="7">
    <location>
        <position position="181"/>
    </location>
    <ligand>
        <name>4-imidazolone-5-propanoate</name>
        <dbReference type="ChEBI" id="CHEBI:77893"/>
    </ligand>
</feature>
<dbReference type="InterPro" id="IPR006680">
    <property type="entry name" value="Amidohydro-rel"/>
</dbReference>
<evidence type="ECO:0000313" key="9">
    <source>
        <dbReference type="EMBL" id="QDO97795.1"/>
    </source>
</evidence>
<evidence type="ECO:0000256" key="6">
    <source>
        <dbReference type="ARBA" id="ARBA00023004"/>
    </source>
</evidence>
<dbReference type="PANTHER" id="PTHR42752:SF1">
    <property type="entry name" value="IMIDAZOLONEPROPIONASE-RELATED"/>
    <property type="match status" value="1"/>
</dbReference>
<comment type="cofactor">
    <cofactor evidence="7">
        <name>Zn(2+)</name>
        <dbReference type="ChEBI" id="CHEBI:29105"/>
    </cofactor>
    <cofactor evidence="7">
        <name>Fe(3+)</name>
        <dbReference type="ChEBI" id="CHEBI:29034"/>
    </cofactor>
    <text evidence="7">Binds 1 zinc or iron ion per subunit.</text>
</comment>
<dbReference type="GO" id="GO:0008270">
    <property type="term" value="F:zinc ion binding"/>
    <property type="evidence" value="ECO:0007669"/>
    <property type="project" value="UniProtKB-UniRule"/>
</dbReference>
<keyword evidence="10" id="KW-1185">Reference proteome</keyword>
<keyword evidence="6 7" id="KW-0408">Iron</keyword>
<feature type="binding site" evidence="7">
    <location>
        <position position="148"/>
    </location>
    <ligand>
        <name>4-imidazolone-5-propanoate</name>
        <dbReference type="ChEBI" id="CHEBI:77893"/>
    </ligand>
</feature>
<comment type="catalytic activity">
    <reaction evidence="7">
        <text>4-imidazolone-5-propanoate + H2O = N-formimidoyl-L-glutamate</text>
        <dbReference type="Rhea" id="RHEA:23660"/>
        <dbReference type="ChEBI" id="CHEBI:15377"/>
        <dbReference type="ChEBI" id="CHEBI:58928"/>
        <dbReference type="ChEBI" id="CHEBI:77893"/>
        <dbReference type="EC" id="3.5.2.7"/>
    </reaction>
</comment>
<accession>A0A516H213</accession>
<dbReference type="EC" id="3.5.2.7" evidence="1 7"/>
<evidence type="ECO:0000259" key="8">
    <source>
        <dbReference type="Pfam" id="PF01979"/>
    </source>
</evidence>
<feature type="binding site" evidence="7">
    <location>
        <position position="249"/>
    </location>
    <ligand>
        <name>4-imidazolone-5-propanoate</name>
        <dbReference type="ChEBI" id="CHEBI:77893"/>
    </ligand>
</feature>
<sequence>MIDTWDSVWRGADLATMKVGSADGFGSIRDGALALKGGRISWVGPAAQLPKDGIGRHTAVHDVEGGWITPSLIDCHTHLVYGGDRAQEFELRLNGATYEEIARAGGGIRSTVTATRGASEDELLVQSEKRLRPLLTEGVATLEIKSGYGLDLDNELKALRVARRLGEKYPVRICTTLLAAHALPPEYAGNADGYIDLVCNEIIPAAKAAGLADAVDAFCENIGFTPEQTRRVFEAARQHGLPVKLHAEQLSNLNGAALAASFNALSADHLEHLDEAGAQAMARAGTVAVLLPGAFYVLRETKLPPVGLLRQYQVPMAVSTDCNPGTSPVTSLLLMLSMACTLFRLTPAEALAGATREAARALGLASETGTLEVGKTADFTLWDIARPASLAYQVGLNPLRQAVFRGRPLPGRS</sequence>
<dbReference type="EMBL" id="CP041636">
    <property type="protein sequence ID" value="QDO97795.1"/>
    <property type="molecule type" value="Genomic_DNA"/>
</dbReference>
<dbReference type="CDD" id="cd01296">
    <property type="entry name" value="Imidazolone-5PH"/>
    <property type="match status" value="1"/>
</dbReference>
<dbReference type="InterPro" id="IPR032466">
    <property type="entry name" value="Metal_Hydrolase"/>
</dbReference>
<feature type="binding site" evidence="7">
    <location>
        <position position="246"/>
    </location>
    <ligand>
        <name>Fe(3+)</name>
        <dbReference type="ChEBI" id="CHEBI:29034"/>
    </ligand>
</feature>
<dbReference type="Proteomes" id="UP000317496">
    <property type="component" value="Chromosome"/>
</dbReference>
<comment type="pathway">
    <text evidence="7">Amino-acid degradation; L-histidine degradation into L-glutamate; N-formimidoyl-L-glutamate from L-histidine: step 3/3.</text>
</comment>
<evidence type="ECO:0000256" key="1">
    <source>
        <dbReference type="ARBA" id="ARBA00012864"/>
    </source>
</evidence>
<gene>
    <name evidence="7" type="primary">hutI</name>
    <name evidence="9" type="ORF">FNB15_11180</name>
</gene>
<dbReference type="GO" id="GO:0019556">
    <property type="term" value="P:L-histidine catabolic process to glutamate and formamide"/>
    <property type="evidence" value="ECO:0007669"/>
    <property type="project" value="UniProtKB-UniRule"/>
</dbReference>
<feature type="binding site" evidence="7">
    <location>
        <position position="323"/>
    </location>
    <ligand>
        <name>N-formimidoyl-L-glutamate</name>
        <dbReference type="ChEBI" id="CHEBI:58928"/>
    </ligand>
</feature>
<feature type="binding site" evidence="7">
    <location>
        <position position="85"/>
    </location>
    <ligand>
        <name>4-imidazolone-5-propanoate</name>
        <dbReference type="ChEBI" id="CHEBI:77893"/>
    </ligand>
</feature>
<dbReference type="GO" id="GO:0005737">
    <property type="term" value="C:cytoplasm"/>
    <property type="evidence" value="ECO:0007669"/>
    <property type="project" value="UniProtKB-SubCell"/>
</dbReference>
<keyword evidence="4 7" id="KW-0369">Histidine metabolism</keyword>
<dbReference type="GO" id="GO:0050480">
    <property type="term" value="F:imidazolonepropionase activity"/>
    <property type="evidence" value="ECO:0007669"/>
    <property type="project" value="UniProtKB-UniRule"/>
</dbReference>
<evidence type="ECO:0000256" key="7">
    <source>
        <dbReference type="HAMAP-Rule" id="MF_00372"/>
    </source>
</evidence>
<comment type="similarity">
    <text evidence="7">Belongs to the metallo-dependent hydrolases superfamily. HutI family.</text>
</comment>
<evidence type="ECO:0000256" key="4">
    <source>
        <dbReference type="ARBA" id="ARBA00022808"/>
    </source>
</evidence>
<proteinExistence type="inferred from homology"/>
<name>A0A516H213_9PROT</name>
<dbReference type="UniPathway" id="UPA00379">
    <property type="reaction ID" value="UER00551"/>
</dbReference>
<keyword evidence="2 7" id="KW-0479">Metal-binding</keyword>
<dbReference type="GO" id="GO:0005506">
    <property type="term" value="F:iron ion binding"/>
    <property type="evidence" value="ECO:0007669"/>
    <property type="project" value="UniProtKB-UniRule"/>
</dbReference>
<feature type="binding site" evidence="7">
    <location>
        <position position="76"/>
    </location>
    <ligand>
        <name>Zn(2+)</name>
        <dbReference type="ChEBI" id="CHEBI:29105"/>
    </ligand>
</feature>
<reference evidence="9 10" key="1">
    <citation type="submission" date="2019-07" db="EMBL/GenBank/DDBJ databases">
        <title>Genome sequencing for Ferrovibrio sp. K5.</title>
        <authorList>
            <person name="Park S.-J."/>
        </authorList>
    </citation>
    <scope>NUCLEOTIDE SEQUENCE [LARGE SCALE GENOMIC DNA]</scope>
    <source>
        <strain evidence="9 10">K5</strain>
    </source>
</reference>
<dbReference type="RefSeq" id="WP_144068776.1">
    <property type="nucleotide sequence ID" value="NZ_CP041636.1"/>
</dbReference>
<feature type="binding site" evidence="7">
    <location>
        <position position="76"/>
    </location>
    <ligand>
        <name>Fe(3+)</name>
        <dbReference type="ChEBI" id="CHEBI:29034"/>
    </ligand>
</feature>
<feature type="domain" description="Amidohydrolase-related" evidence="8">
    <location>
        <begin position="67"/>
        <end position="386"/>
    </location>
</feature>